<name>A0ABQ7WPP9_SOLTU</name>
<reference evidence="1 2" key="1">
    <citation type="journal article" date="2021" name="bioRxiv">
        <title>Chromosome-scale and haplotype-resolved genome assembly of a tetraploid potato cultivar.</title>
        <authorList>
            <person name="Sun H."/>
            <person name="Jiao W.-B."/>
            <person name="Krause K."/>
            <person name="Campoy J.A."/>
            <person name="Goel M."/>
            <person name="Folz-Donahue K."/>
            <person name="Kukat C."/>
            <person name="Huettel B."/>
            <person name="Schneeberger K."/>
        </authorList>
    </citation>
    <scope>NUCLEOTIDE SEQUENCE [LARGE SCALE GENOMIC DNA]</scope>
    <source>
        <strain evidence="1">SolTubOtavaFocal</strain>
        <tissue evidence="1">Leaves</tissue>
    </source>
</reference>
<accession>A0ABQ7WPP9</accession>
<dbReference type="EMBL" id="JAIVGD010000001">
    <property type="protein sequence ID" value="KAH0782722.1"/>
    <property type="molecule type" value="Genomic_DNA"/>
</dbReference>
<organism evidence="1 2">
    <name type="scientific">Solanum tuberosum</name>
    <name type="common">Potato</name>
    <dbReference type="NCBI Taxonomy" id="4113"/>
    <lineage>
        <taxon>Eukaryota</taxon>
        <taxon>Viridiplantae</taxon>
        <taxon>Streptophyta</taxon>
        <taxon>Embryophyta</taxon>
        <taxon>Tracheophyta</taxon>
        <taxon>Spermatophyta</taxon>
        <taxon>Magnoliopsida</taxon>
        <taxon>eudicotyledons</taxon>
        <taxon>Gunneridae</taxon>
        <taxon>Pentapetalae</taxon>
        <taxon>asterids</taxon>
        <taxon>lamiids</taxon>
        <taxon>Solanales</taxon>
        <taxon>Solanaceae</taxon>
        <taxon>Solanoideae</taxon>
        <taxon>Solaneae</taxon>
        <taxon>Solanum</taxon>
    </lineage>
</organism>
<sequence>MDCYNASSFGSGGSVFFQSKIGVSSPSSKVYVAGCCSGVPLILTKTIQVSPRRKLSRHSMLDSILEDEEVGKEHQYVN</sequence>
<protein>
    <submittedName>
        <fullName evidence="1">Uncharacterized protein</fullName>
    </submittedName>
</protein>
<dbReference type="Proteomes" id="UP000826656">
    <property type="component" value="Unassembled WGS sequence"/>
</dbReference>
<evidence type="ECO:0000313" key="1">
    <source>
        <dbReference type="EMBL" id="KAH0782722.1"/>
    </source>
</evidence>
<proteinExistence type="predicted"/>
<gene>
    <name evidence="1" type="ORF">KY290_002320</name>
</gene>
<evidence type="ECO:0000313" key="2">
    <source>
        <dbReference type="Proteomes" id="UP000826656"/>
    </source>
</evidence>
<comment type="caution">
    <text evidence="1">The sequence shown here is derived from an EMBL/GenBank/DDBJ whole genome shotgun (WGS) entry which is preliminary data.</text>
</comment>
<keyword evidence="2" id="KW-1185">Reference proteome</keyword>